<dbReference type="Pfam" id="PF12697">
    <property type="entry name" value="Abhydrolase_6"/>
    <property type="match status" value="1"/>
</dbReference>
<dbReference type="InterPro" id="IPR050266">
    <property type="entry name" value="AB_hydrolase_sf"/>
</dbReference>
<gene>
    <name evidence="3" type="ORF">GCM10010470_51080</name>
</gene>
<dbReference type="EMBL" id="BAAAUX010000020">
    <property type="protein sequence ID" value="GAA2809626.1"/>
    <property type="molecule type" value="Genomic_DNA"/>
</dbReference>
<dbReference type="PANTHER" id="PTHR43798:SF31">
    <property type="entry name" value="AB HYDROLASE SUPERFAMILY PROTEIN YCLE"/>
    <property type="match status" value="1"/>
</dbReference>
<protein>
    <submittedName>
        <fullName evidence="3">Alpha/beta fold hydrolase</fullName>
    </submittedName>
</protein>
<reference evidence="3 4" key="1">
    <citation type="journal article" date="2019" name="Int. J. Syst. Evol. Microbiol.">
        <title>The Global Catalogue of Microorganisms (GCM) 10K type strain sequencing project: providing services to taxonomists for standard genome sequencing and annotation.</title>
        <authorList>
            <consortium name="The Broad Institute Genomics Platform"/>
            <consortium name="The Broad Institute Genome Sequencing Center for Infectious Disease"/>
            <person name="Wu L."/>
            <person name="Ma J."/>
        </authorList>
    </citation>
    <scope>NUCLEOTIDE SEQUENCE [LARGE SCALE GENOMIC DNA]</scope>
    <source>
        <strain evidence="3 4">JCM 9383</strain>
    </source>
</reference>
<dbReference type="SUPFAM" id="SSF53474">
    <property type="entry name" value="alpha/beta-Hydrolases"/>
    <property type="match status" value="1"/>
</dbReference>
<proteinExistence type="predicted"/>
<dbReference type="Gene3D" id="3.40.50.1820">
    <property type="entry name" value="alpha/beta hydrolase"/>
    <property type="match status" value="1"/>
</dbReference>
<evidence type="ECO:0000313" key="3">
    <source>
        <dbReference type="EMBL" id="GAA2809626.1"/>
    </source>
</evidence>
<dbReference type="GO" id="GO:0016787">
    <property type="term" value="F:hydrolase activity"/>
    <property type="evidence" value="ECO:0007669"/>
    <property type="project" value="UniProtKB-KW"/>
</dbReference>
<dbReference type="RefSeq" id="WP_344683844.1">
    <property type="nucleotide sequence ID" value="NZ_BAAAUX010000020.1"/>
</dbReference>
<evidence type="ECO:0000256" key="1">
    <source>
        <dbReference type="ARBA" id="ARBA00022801"/>
    </source>
</evidence>
<keyword evidence="1 3" id="KW-0378">Hydrolase</keyword>
<evidence type="ECO:0000313" key="4">
    <source>
        <dbReference type="Proteomes" id="UP001500979"/>
    </source>
</evidence>
<evidence type="ECO:0000259" key="2">
    <source>
        <dbReference type="Pfam" id="PF12697"/>
    </source>
</evidence>
<dbReference type="Proteomes" id="UP001500979">
    <property type="component" value="Unassembled WGS sequence"/>
</dbReference>
<keyword evidence="4" id="KW-1185">Reference proteome</keyword>
<organism evidence="3 4">
    <name type="scientific">Saccharopolyspora taberi</name>
    <dbReference type="NCBI Taxonomy" id="60895"/>
    <lineage>
        <taxon>Bacteria</taxon>
        <taxon>Bacillati</taxon>
        <taxon>Actinomycetota</taxon>
        <taxon>Actinomycetes</taxon>
        <taxon>Pseudonocardiales</taxon>
        <taxon>Pseudonocardiaceae</taxon>
        <taxon>Saccharopolyspora</taxon>
    </lineage>
</organism>
<feature type="domain" description="AB hydrolase-1" evidence="2">
    <location>
        <begin position="52"/>
        <end position="270"/>
    </location>
</feature>
<comment type="caution">
    <text evidence="3">The sequence shown here is derived from an EMBL/GenBank/DDBJ whole genome shotgun (WGS) entry which is preliminary data.</text>
</comment>
<sequence length="279" mass="30720">MAFPTSENAEAYAAAYDAVLARWPIEVERLDVPSQFGTTRVHACGPQDATPLVLMHGAGTTSAVWFANAEALSRSHRVYAIDRMGDAGRSVPDGRAITGLPDLMAWLDAVLDHLDLEAVHLCGHSHGAWIALHYALRSIRVRRLALLEPTACFARWKPGYLLRAAPLLRPTPARIRDFVRWETGGGIDPEVLELQALGAFSQRSKVIVRPSPQPERLTVPTLVLVAENSKAHNIRILIRNARRRVPNVETAVVSGVGHHAVPMGNAEETNRKLLRFLVR</sequence>
<accession>A0ABN3VLU2</accession>
<dbReference type="InterPro" id="IPR000073">
    <property type="entry name" value="AB_hydrolase_1"/>
</dbReference>
<name>A0ABN3VLU2_9PSEU</name>
<dbReference type="PANTHER" id="PTHR43798">
    <property type="entry name" value="MONOACYLGLYCEROL LIPASE"/>
    <property type="match status" value="1"/>
</dbReference>
<dbReference type="InterPro" id="IPR029058">
    <property type="entry name" value="AB_hydrolase_fold"/>
</dbReference>